<dbReference type="SUPFAM" id="SSF82171">
    <property type="entry name" value="DPP6 N-terminal domain-like"/>
    <property type="match status" value="1"/>
</dbReference>
<dbReference type="OrthoDB" id="10263272at2759"/>
<feature type="compositionally biased region" description="Basic and acidic residues" evidence="1">
    <location>
        <begin position="256"/>
        <end position="272"/>
    </location>
</feature>
<dbReference type="Gene3D" id="2.130.10.10">
    <property type="entry name" value="YVTN repeat-like/Quinoprotein amine dehydrogenase"/>
    <property type="match status" value="1"/>
</dbReference>
<protein>
    <submittedName>
        <fullName evidence="2">Uncharacterized protein</fullName>
    </submittedName>
</protein>
<organism evidence="2">
    <name type="scientific">Sipha flava</name>
    <name type="common">yellow sugarcane aphid</name>
    <dbReference type="NCBI Taxonomy" id="143950"/>
    <lineage>
        <taxon>Eukaryota</taxon>
        <taxon>Metazoa</taxon>
        <taxon>Ecdysozoa</taxon>
        <taxon>Arthropoda</taxon>
        <taxon>Hexapoda</taxon>
        <taxon>Insecta</taxon>
        <taxon>Pterygota</taxon>
        <taxon>Neoptera</taxon>
        <taxon>Paraneoptera</taxon>
        <taxon>Hemiptera</taxon>
        <taxon>Sternorrhyncha</taxon>
        <taxon>Aphidomorpha</taxon>
        <taxon>Aphidoidea</taxon>
        <taxon>Aphididae</taxon>
        <taxon>Sipha</taxon>
    </lineage>
</organism>
<dbReference type="InterPro" id="IPR015943">
    <property type="entry name" value="WD40/YVTN_repeat-like_dom_sf"/>
</dbReference>
<evidence type="ECO:0000313" key="2">
    <source>
        <dbReference type="EMBL" id="MBY85329.1"/>
    </source>
</evidence>
<evidence type="ECO:0000256" key="1">
    <source>
        <dbReference type="SAM" id="MobiDB-lite"/>
    </source>
</evidence>
<name>A0A2S2R5M9_9HEMI</name>
<dbReference type="EMBL" id="GGMS01016126">
    <property type="protein sequence ID" value="MBY85329.1"/>
    <property type="molecule type" value="Transcribed_RNA"/>
</dbReference>
<reference evidence="2" key="1">
    <citation type="submission" date="2018-04" db="EMBL/GenBank/DDBJ databases">
        <title>Transcriptome assembly of Sipha flava.</title>
        <authorList>
            <person name="Scully E.D."/>
            <person name="Geib S.M."/>
            <person name="Palmer N.A."/>
            <person name="Koch K."/>
            <person name="Bradshaw J."/>
            <person name="Heng-Moss T."/>
            <person name="Sarath G."/>
        </authorList>
    </citation>
    <scope>NUCLEOTIDE SEQUENCE</scope>
</reference>
<dbReference type="AlphaFoldDB" id="A0A2S2R5M9"/>
<sequence>MFRYDQDRDRFVPDRHQDAYSFSSVHDSNALNHQCVYCNGSVTTFMEPFQCKRQQEQRCRVFRQLQSYLSLEFGGYMLPRMPDETIELRIGAEVDSDLGWPIRMIRQRLFARKSNHNTKSLVADLLLDMPDLSNDWVTKILDWSSTGYVTAAIESSVHLWSERSQCIRYTLHAETPDKSAAAAGKTAVCCVKWDVQGEQLAYSYTVCRGTGQFDDPSSPTAGWYFRDPDGLFGHALDVSPPARNADRDESDESDESLTRHDDHDRDRDYDHDGDYAATAAATKKTNHVKVWLLKEQVNGFDHDQKPSSCGCITNGILDNHCQSCCSVVIMDWFANGQILVTGCTNGTVTFFRYDVLQKQLITVHVIHLGNADEQRLISCLQLSQDKASRHLAVATFSDRESVLQIWRFMDPPELDRDDRRRNNDSVQEVTVDRIVVLVDQYKSKRGGRSMWTIKALAWHPWKYSLVCYAVVSVVQPFLSLDGTKTHPSWFVLANACKGQVLKRVAQNTCDFCPLVRTLAVNTHSMTFSRLTGELLVSFTTVYRVPLSSSDESLKIWNFWPTSAVQKKSYCPPHHYYTNDTSPNTAARLARDNDLNSSPRGCQFNFQQGNHSLVSELSLDASRIIK</sequence>
<proteinExistence type="predicted"/>
<feature type="region of interest" description="Disordered" evidence="1">
    <location>
        <begin position="236"/>
        <end position="272"/>
    </location>
</feature>
<accession>A0A2S2R5M9</accession>
<gene>
    <name evidence="2" type="ORF">g.66422</name>
</gene>